<protein>
    <submittedName>
        <fullName evidence="1">Uncharacterized protein</fullName>
    </submittedName>
</protein>
<comment type="caution">
    <text evidence="1">The sequence shown here is derived from an EMBL/GenBank/DDBJ whole genome shotgun (WGS) entry which is preliminary data.</text>
</comment>
<proteinExistence type="predicted"/>
<accession>A0A7K1U596</accession>
<name>A0A7K1U596_9BACT</name>
<sequence length="342" mass="40132">MKMLKKLNANYGMDAPDYGSFRLQMNGTDLTDSQSKIFLSVIAELSEANVRIVYRGDKKNKAVEKFNLTVQAIPHGFNDYIFLFGEKGRYFLKEKITTAGTNTYGITDTSEGFLTVIFDMLHAIFTRDRYAFPVKASLDKFKKDHPEFIKYFINEDNKKDFVSRITSADRRVRIRARDYYLTLLHHFGKNEFYPVSFLLSATTSFQVAQKYVAKEITDENDIIFFGWVPLGQRTILYTWTNHWREKIVNELGLPTFSRSIYPNQQEISLKGGLLAHYTIGYLYTRNGQKHFEVNPWLFEIREENWPKNGFPVDQHSFDERIKDTLLKRAFFIDNDGDYGEYW</sequence>
<evidence type="ECO:0000313" key="1">
    <source>
        <dbReference type="EMBL" id="MVT09509.1"/>
    </source>
</evidence>
<dbReference type="RefSeq" id="WP_157306959.1">
    <property type="nucleotide sequence ID" value="NZ_WRXN01000006.1"/>
</dbReference>
<dbReference type="EMBL" id="WRXN01000006">
    <property type="protein sequence ID" value="MVT09509.1"/>
    <property type="molecule type" value="Genomic_DNA"/>
</dbReference>
<evidence type="ECO:0000313" key="2">
    <source>
        <dbReference type="Proteomes" id="UP000461730"/>
    </source>
</evidence>
<gene>
    <name evidence="1" type="ORF">GO493_14665</name>
</gene>
<reference evidence="1 2" key="1">
    <citation type="submission" date="2019-12" db="EMBL/GenBank/DDBJ databases">
        <title>Chitinophaga sp. strain ysch24 (GDMCC 1.1355), whole genome shotgun sequence.</title>
        <authorList>
            <person name="Zhang X."/>
        </authorList>
    </citation>
    <scope>NUCLEOTIDE SEQUENCE [LARGE SCALE GENOMIC DNA]</scope>
    <source>
        <strain evidence="2">ysch24</strain>
    </source>
</reference>
<keyword evidence="2" id="KW-1185">Reference proteome</keyword>
<dbReference type="Proteomes" id="UP000461730">
    <property type="component" value="Unassembled WGS sequence"/>
</dbReference>
<organism evidence="1 2">
    <name type="scientific">Chitinophaga tropicalis</name>
    <dbReference type="NCBI Taxonomy" id="2683588"/>
    <lineage>
        <taxon>Bacteria</taxon>
        <taxon>Pseudomonadati</taxon>
        <taxon>Bacteroidota</taxon>
        <taxon>Chitinophagia</taxon>
        <taxon>Chitinophagales</taxon>
        <taxon>Chitinophagaceae</taxon>
        <taxon>Chitinophaga</taxon>
    </lineage>
</organism>
<dbReference type="AlphaFoldDB" id="A0A7K1U596"/>